<dbReference type="Proteomes" id="UP000026961">
    <property type="component" value="Chromosome 4"/>
</dbReference>
<feature type="compositionally biased region" description="Basic and acidic residues" evidence="1">
    <location>
        <begin position="102"/>
        <end position="120"/>
    </location>
</feature>
<proteinExistence type="predicted"/>
<keyword evidence="4" id="KW-1185">Reference proteome</keyword>
<dbReference type="HOGENOM" id="CLU_768100_0_0_1"/>
<name>A0A0D9ZML5_9ORYZ</name>
<protein>
    <submittedName>
        <fullName evidence="3">Uncharacterized protein</fullName>
    </submittedName>
</protein>
<feature type="compositionally biased region" description="Basic and acidic residues" evidence="1">
    <location>
        <begin position="128"/>
        <end position="137"/>
    </location>
</feature>
<feature type="region of interest" description="Disordered" evidence="1">
    <location>
        <begin position="289"/>
        <end position="332"/>
    </location>
</feature>
<dbReference type="Gramene" id="OGLUM04G17370.1">
    <property type="protein sequence ID" value="OGLUM04G17370.1"/>
    <property type="gene ID" value="OGLUM04G17370"/>
</dbReference>
<keyword evidence="2" id="KW-1133">Transmembrane helix</keyword>
<organism evidence="3">
    <name type="scientific">Oryza glumipatula</name>
    <dbReference type="NCBI Taxonomy" id="40148"/>
    <lineage>
        <taxon>Eukaryota</taxon>
        <taxon>Viridiplantae</taxon>
        <taxon>Streptophyta</taxon>
        <taxon>Embryophyta</taxon>
        <taxon>Tracheophyta</taxon>
        <taxon>Spermatophyta</taxon>
        <taxon>Magnoliopsida</taxon>
        <taxon>Liliopsida</taxon>
        <taxon>Poales</taxon>
        <taxon>Poaceae</taxon>
        <taxon>BOP clade</taxon>
        <taxon>Oryzoideae</taxon>
        <taxon>Oryzeae</taxon>
        <taxon>Oryzinae</taxon>
        <taxon>Oryza</taxon>
    </lineage>
</organism>
<feature type="transmembrane region" description="Helical" evidence="2">
    <location>
        <begin position="223"/>
        <end position="242"/>
    </location>
</feature>
<feature type="compositionally biased region" description="Basic and acidic residues" evidence="1">
    <location>
        <begin position="305"/>
        <end position="315"/>
    </location>
</feature>
<evidence type="ECO:0000313" key="3">
    <source>
        <dbReference type="EnsemblPlants" id="OGLUM04G17370.1"/>
    </source>
</evidence>
<feature type="compositionally biased region" description="Basic and acidic residues" evidence="1">
    <location>
        <begin position="193"/>
        <end position="205"/>
    </location>
</feature>
<feature type="region of interest" description="Disordered" evidence="1">
    <location>
        <begin position="88"/>
        <end position="217"/>
    </location>
</feature>
<evidence type="ECO:0000256" key="1">
    <source>
        <dbReference type="SAM" id="MobiDB-lite"/>
    </source>
</evidence>
<feature type="compositionally biased region" description="Gly residues" evidence="1">
    <location>
        <begin position="13"/>
        <end position="29"/>
    </location>
</feature>
<evidence type="ECO:0000256" key="2">
    <source>
        <dbReference type="SAM" id="Phobius"/>
    </source>
</evidence>
<dbReference type="EnsemblPlants" id="OGLUM04G17370.1">
    <property type="protein sequence ID" value="OGLUM04G17370.1"/>
    <property type="gene ID" value="OGLUM04G17370"/>
</dbReference>
<reference evidence="3" key="2">
    <citation type="submission" date="2018-05" db="EMBL/GenBank/DDBJ databases">
        <title>OgluRS3 (Oryza glumaepatula Reference Sequence Version 3).</title>
        <authorList>
            <person name="Zhang J."/>
            <person name="Kudrna D."/>
            <person name="Lee S."/>
            <person name="Talag J."/>
            <person name="Welchert J."/>
            <person name="Wing R.A."/>
        </authorList>
    </citation>
    <scope>NUCLEOTIDE SEQUENCE [LARGE SCALE GENOMIC DNA]</scope>
</reference>
<keyword evidence="2" id="KW-0472">Membrane</keyword>
<feature type="region of interest" description="Disordered" evidence="1">
    <location>
        <begin position="1"/>
        <end position="37"/>
    </location>
</feature>
<accession>A0A0D9ZML5</accession>
<sequence length="361" mass="38099">MEAADGGDDEGRGGGGGDGREGGGVGDGGSAEEVVVAERGGVVHAGLPVRAHLDVQRAGALLPGGRRGAAPELQLPAGVVGVGVRVRRRRKQQPAGGAAARGRAEGADEDAWPRRGEREAAGVPRQVADGRHPDAAVRRRRGGHAAAQRDGGDPEPPRGRRQAAAPRPQPSPPDGPSGIGVGGRRRGGDDDDGSSRADVTEETPSRTRRSVTAKPPCLSLSPLSIFFPSLTLLLPFLVLLSLSRNDARRKLRATRAFSSTLPYRPMRTSRPAQRPPRSQKYARVVEKPGETDVFPPRGAARGRSKRDAGTSKRGAELMGGQPTQRLGKARARDQQREAVALAASRGARIHWAFFWGSWLNA</sequence>
<reference evidence="3" key="1">
    <citation type="submission" date="2015-04" db="UniProtKB">
        <authorList>
            <consortium name="EnsemblPlants"/>
        </authorList>
    </citation>
    <scope>IDENTIFICATION</scope>
</reference>
<evidence type="ECO:0000313" key="4">
    <source>
        <dbReference type="Proteomes" id="UP000026961"/>
    </source>
</evidence>
<keyword evidence="2" id="KW-0812">Transmembrane</keyword>
<dbReference type="AlphaFoldDB" id="A0A0D9ZML5"/>